<feature type="domain" description="TonB-dependent receptor-like beta-barrel" evidence="11">
    <location>
        <begin position="427"/>
        <end position="846"/>
    </location>
</feature>
<reference evidence="13 14" key="1">
    <citation type="submission" date="2018-07" db="EMBL/GenBank/DDBJ databases">
        <title>Genomic and Epidemiologic Investigation of an Indolent Hospital Outbreak.</title>
        <authorList>
            <person name="Johnson R.C."/>
            <person name="Deming C."/>
            <person name="Conlan S."/>
            <person name="Zellmer C.J."/>
            <person name="Michelin A.V."/>
            <person name="Lee-Lin S."/>
            <person name="Thomas P.J."/>
            <person name="Park M."/>
            <person name="Weingarten R.A."/>
            <person name="Less J."/>
            <person name="Dekker J.P."/>
            <person name="Frank K.M."/>
            <person name="Musser K.A."/>
            <person name="Mcquiston J.R."/>
            <person name="Henderson D.K."/>
            <person name="Lau A.F."/>
            <person name="Palmore T.N."/>
            <person name="Segre J.A."/>
        </authorList>
    </citation>
    <scope>NUCLEOTIDE SEQUENCE [LARGE SCALE GENOMIC DNA]</scope>
    <source>
        <strain evidence="13 14">SK-NIH.Env10_0317</strain>
    </source>
</reference>
<comment type="caution">
    <text evidence="13">The sequence shown here is derived from an EMBL/GenBank/DDBJ whole genome shotgun (WGS) entry which is preliminary data.</text>
</comment>
<dbReference type="Gene3D" id="2.170.130.10">
    <property type="entry name" value="TonB-dependent receptor, plug domain"/>
    <property type="match status" value="1"/>
</dbReference>
<protein>
    <submittedName>
        <fullName evidence="13">TonB-dependent receptor</fullName>
    </submittedName>
</protein>
<keyword evidence="4 8" id="KW-0812">Transmembrane</keyword>
<gene>
    <name evidence="13" type="ORF">CA257_09550</name>
</gene>
<evidence type="ECO:0000259" key="11">
    <source>
        <dbReference type="Pfam" id="PF00593"/>
    </source>
</evidence>
<name>A0AAJ4S6E8_9SPHN</name>
<evidence type="ECO:0000256" key="4">
    <source>
        <dbReference type="ARBA" id="ARBA00022692"/>
    </source>
</evidence>
<keyword evidence="6 8" id="KW-0472">Membrane</keyword>
<dbReference type="Pfam" id="PF07715">
    <property type="entry name" value="Plug"/>
    <property type="match status" value="1"/>
</dbReference>
<evidence type="ECO:0000256" key="5">
    <source>
        <dbReference type="ARBA" id="ARBA00023077"/>
    </source>
</evidence>
<evidence type="ECO:0000256" key="3">
    <source>
        <dbReference type="ARBA" id="ARBA00022452"/>
    </source>
</evidence>
<evidence type="ECO:0000256" key="8">
    <source>
        <dbReference type="PROSITE-ProRule" id="PRU01360"/>
    </source>
</evidence>
<dbReference type="PANTHER" id="PTHR40980:SF4">
    <property type="entry name" value="TONB-DEPENDENT RECEPTOR-LIKE BETA-BARREL DOMAIN-CONTAINING PROTEIN"/>
    <property type="match status" value="1"/>
</dbReference>
<dbReference type="InterPro" id="IPR037066">
    <property type="entry name" value="Plug_dom_sf"/>
</dbReference>
<keyword evidence="13" id="KW-0675">Receptor</keyword>
<sequence>MRNSIRYRASLRGCCALGAMSMLWLAAPAAAQQAPAAEEPVEVVVTGARAENRTIVQQKRDTDGIADFLGADEAGQLPDLNIAESLRRIPGVTSIFDEDRGRFVTVRGLTSSLNYVTVDGIAIATTDSFGGTGRKVNLEVIPSSAVGLLEVRKTFTPEVDGGSIGGYVKLHTRSAFDTRTPLLLIEGGVNYQSYNDVPSTNNYAGRLDGHFGGQFDITYADRFGADDQFGFVLSGHYKQDQRDESKNIQASELYFSSAGAVVSPTLPDGTVNPAWNGLVAPAEVRSYDYTNRVRDYGGLGKFEYREGGLHLSLLGFYYAEGQQETRNTVQLLSLSTISNQTATSGDLRIGDARIGWNRNNLDRENYGAIFAGEWVDDRHAVNLTAGWTYNNFDDFQPLIDYRGSPANALRGIHYDVVTSGPARNEYALANPQAYLDPAIYQLRGYAETRRYSQEKVYDARFDYAYNQAKGDEGFGFGAGFEYRRIDRMRDNDTVEYVPDRSVMTPFALQTDFQPNWVNFPLLWVDGRKFLAEKAGLLPVNATNTLNRSTQEDFRYVEDSMAAYGMISLTGERYKFVGGVRYETVDTLAVTPGESLTAPFLRRSGNYDKFLPSATFAYDLARDLRLKLGASRSLGRPDPGDVAQRERRDDANFTISRGNPNLRPRVASNFDIGLEYYLPERNGLISVAAFYKDIKDEIFTLRDVQVIDGAQYQVTQPQNAQGSKVKGVEFGVIYNRFDFLPGPLANLGFSGNLTLVDGEIAYVDPRGQFATFDRLTEQSKLFGNASVFYNVKKFEARVSYNHWGGYYDSIPTAPQDSVGWADFETLDLSLRYDIDAHFKVKFKARNILGKNRVRTRGIGLSDLHEEVEFGNSFFLNLVYKY</sequence>
<keyword evidence="5 9" id="KW-0798">TonB box</keyword>
<comment type="similarity">
    <text evidence="8 9">Belongs to the TonB-dependent receptor family.</text>
</comment>
<evidence type="ECO:0000256" key="1">
    <source>
        <dbReference type="ARBA" id="ARBA00004571"/>
    </source>
</evidence>
<proteinExistence type="inferred from homology"/>
<evidence type="ECO:0000256" key="10">
    <source>
        <dbReference type="SAM" id="SignalP"/>
    </source>
</evidence>
<dbReference type="Pfam" id="PF00593">
    <property type="entry name" value="TonB_dep_Rec_b-barrel"/>
    <property type="match status" value="1"/>
</dbReference>
<evidence type="ECO:0000256" key="9">
    <source>
        <dbReference type="RuleBase" id="RU003357"/>
    </source>
</evidence>
<keyword evidence="10" id="KW-0732">Signal</keyword>
<dbReference type="InterPro" id="IPR000531">
    <property type="entry name" value="Beta-barrel_TonB"/>
</dbReference>
<dbReference type="InterPro" id="IPR010104">
    <property type="entry name" value="TonB_rcpt_bac"/>
</dbReference>
<dbReference type="EMBL" id="QQWO01000007">
    <property type="protein sequence ID" value="RSV03458.1"/>
    <property type="molecule type" value="Genomic_DNA"/>
</dbReference>
<dbReference type="NCBIfam" id="TIGR01782">
    <property type="entry name" value="TonB-Xanth-Caul"/>
    <property type="match status" value="1"/>
</dbReference>
<organism evidence="13 14">
    <name type="scientific">Sphingomonas koreensis</name>
    <dbReference type="NCBI Taxonomy" id="93064"/>
    <lineage>
        <taxon>Bacteria</taxon>
        <taxon>Pseudomonadati</taxon>
        <taxon>Pseudomonadota</taxon>
        <taxon>Alphaproteobacteria</taxon>
        <taxon>Sphingomonadales</taxon>
        <taxon>Sphingomonadaceae</taxon>
        <taxon>Sphingomonas</taxon>
    </lineage>
</organism>
<dbReference type="Gene3D" id="2.40.170.20">
    <property type="entry name" value="TonB-dependent receptor, beta-barrel domain"/>
    <property type="match status" value="1"/>
</dbReference>
<dbReference type="SUPFAM" id="SSF56935">
    <property type="entry name" value="Porins"/>
    <property type="match status" value="1"/>
</dbReference>
<feature type="signal peptide" evidence="10">
    <location>
        <begin position="1"/>
        <end position="26"/>
    </location>
</feature>
<dbReference type="InterPro" id="IPR012910">
    <property type="entry name" value="Plug_dom"/>
</dbReference>
<keyword evidence="3 8" id="KW-1134">Transmembrane beta strand</keyword>
<dbReference type="PROSITE" id="PS52016">
    <property type="entry name" value="TONB_DEPENDENT_REC_3"/>
    <property type="match status" value="1"/>
</dbReference>
<feature type="domain" description="TonB-dependent receptor plug" evidence="12">
    <location>
        <begin position="59"/>
        <end position="166"/>
    </location>
</feature>
<evidence type="ECO:0000256" key="6">
    <source>
        <dbReference type="ARBA" id="ARBA00023136"/>
    </source>
</evidence>
<accession>A0AAJ4S6E8</accession>
<evidence type="ECO:0000256" key="7">
    <source>
        <dbReference type="ARBA" id="ARBA00023237"/>
    </source>
</evidence>
<dbReference type="Proteomes" id="UP000286681">
    <property type="component" value="Unassembled WGS sequence"/>
</dbReference>
<evidence type="ECO:0000313" key="13">
    <source>
        <dbReference type="EMBL" id="RSV03458.1"/>
    </source>
</evidence>
<dbReference type="InterPro" id="IPR039426">
    <property type="entry name" value="TonB-dep_rcpt-like"/>
</dbReference>
<dbReference type="InterPro" id="IPR036942">
    <property type="entry name" value="Beta-barrel_TonB_sf"/>
</dbReference>
<comment type="subcellular location">
    <subcellularLocation>
        <location evidence="1 8">Cell outer membrane</location>
        <topology evidence="1 8">Multi-pass membrane protein</topology>
    </subcellularLocation>
</comment>
<keyword evidence="7 8" id="KW-0998">Cell outer membrane</keyword>
<evidence type="ECO:0000313" key="14">
    <source>
        <dbReference type="Proteomes" id="UP000286681"/>
    </source>
</evidence>
<feature type="chain" id="PRO_5042482957" evidence="10">
    <location>
        <begin position="27"/>
        <end position="880"/>
    </location>
</feature>
<evidence type="ECO:0000256" key="2">
    <source>
        <dbReference type="ARBA" id="ARBA00022448"/>
    </source>
</evidence>
<dbReference type="AlphaFoldDB" id="A0AAJ4S6E8"/>
<keyword evidence="2 8" id="KW-0813">Transport</keyword>
<dbReference type="PANTHER" id="PTHR40980">
    <property type="entry name" value="PLUG DOMAIN-CONTAINING PROTEIN"/>
    <property type="match status" value="1"/>
</dbReference>
<dbReference type="GO" id="GO:0009279">
    <property type="term" value="C:cell outer membrane"/>
    <property type="evidence" value="ECO:0007669"/>
    <property type="project" value="UniProtKB-SubCell"/>
</dbReference>
<evidence type="ECO:0000259" key="12">
    <source>
        <dbReference type="Pfam" id="PF07715"/>
    </source>
</evidence>